<accession>A0A150XFI6</accession>
<evidence type="ECO:0000259" key="3">
    <source>
        <dbReference type="PROSITE" id="PS50930"/>
    </source>
</evidence>
<evidence type="ECO:0000313" key="5">
    <source>
        <dbReference type="Proteomes" id="UP000075606"/>
    </source>
</evidence>
<proteinExistence type="predicted"/>
<dbReference type="Pfam" id="PF00072">
    <property type="entry name" value="Response_reg"/>
    <property type="match status" value="1"/>
</dbReference>
<dbReference type="Gene3D" id="2.40.50.1020">
    <property type="entry name" value="LytTr DNA-binding domain"/>
    <property type="match status" value="1"/>
</dbReference>
<evidence type="ECO:0000313" key="4">
    <source>
        <dbReference type="EMBL" id="KYG77481.1"/>
    </source>
</evidence>
<dbReference type="OrthoDB" id="1646880at2"/>
<dbReference type="EMBL" id="LRPC01000001">
    <property type="protein sequence ID" value="KYG77481.1"/>
    <property type="molecule type" value="Genomic_DNA"/>
</dbReference>
<evidence type="ECO:0000256" key="1">
    <source>
        <dbReference type="PROSITE-ProRule" id="PRU00169"/>
    </source>
</evidence>
<dbReference type="GO" id="GO:0003677">
    <property type="term" value="F:DNA binding"/>
    <property type="evidence" value="ECO:0007669"/>
    <property type="project" value="InterPro"/>
</dbReference>
<dbReference type="InterPro" id="IPR001789">
    <property type="entry name" value="Sig_transdc_resp-reg_receiver"/>
</dbReference>
<feature type="domain" description="HTH LytTR-type" evidence="3">
    <location>
        <begin position="144"/>
        <end position="241"/>
    </location>
</feature>
<reference evidence="4 5" key="1">
    <citation type="submission" date="2016-01" db="EMBL/GenBank/DDBJ databases">
        <title>Genome sequencing of Roseivirga spongicola UST030701-084.</title>
        <authorList>
            <person name="Selvaratnam C."/>
            <person name="Thevarajoo S."/>
            <person name="Goh K.M."/>
            <person name="Ee R."/>
            <person name="Chan K.-G."/>
            <person name="Chong C.S."/>
        </authorList>
    </citation>
    <scope>NUCLEOTIDE SEQUENCE [LARGE SCALE GENOMIC DNA]</scope>
    <source>
        <strain evidence="4 5">UST030701-084</strain>
    </source>
</reference>
<gene>
    <name evidence="4" type="ORF">AWW68_01550</name>
</gene>
<dbReference type="AlphaFoldDB" id="A0A150XFI6"/>
<keyword evidence="5" id="KW-1185">Reference proteome</keyword>
<dbReference type="SUPFAM" id="SSF52172">
    <property type="entry name" value="CheY-like"/>
    <property type="match status" value="1"/>
</dbReference>
<dbReference type="InterPro" id="IPR011006">
    <property type="entry name" value="CheY-like_superfamily"/>
</dbReference>
<dbReference type="GO" id="GO:0000156">
    <property type="term" value="F:phosphorelay response regulator activity"/>
    <property type="evidence" value="ECO:0007669"/>
    <property type="project" value="InterPro"/>
</dbReference>
<dbReference type="Pfam" id="PF04397">
    <property type="entry name" value="LytTR"/>
    <property type="match status" value="1"/>
</dbReference>
<evidence type="ECO:0000259" key="2">
    <source>
        <dbReference type="PROSITE" id="PS50110"/>
    </source>
</evidence>
<dbReference type="STRING" id="333140.AWW68_01550"/>
<dbReference type="Gene3D" id="3.40.50.2300">
    <property type="match status" value="1"/>
</dbReference>
<evidence type="ECO:0008006" key="6">
    <source>
        <dbReference type="Google" id="ProtNLM"/>
    </source>
</evidence>
<name>A0A150XFI6_9BACT</name>
<keyword evidence="1" id="KW-0597">Phosphoprotein</keyword>
<organism evidence="4 5">
    <name type="scientific">Roseivirga spongicola</name>
    <dbReference type="NCBI Taxonomy" id="333140"/>
    <lineage>
        <taxon>Bacteria</taxon>
        <taxon>Pseudomonadati</taxon>
        <taxon>Bacteroidota</taxon>
        <taxon>Cytophagia</taxon>
        <taxon>Cytophagales</taxon>
        <taxon>Roseivirgaceae</taxon>
        <taxon>Roseivirga</taxon>
    </lineage>
</organism>
<dbReference type="PANTHER" id="PTHR37299">
    <property type="entry name" value="TRANSCRIPTIONAL REGULATOR-RELATED"/>
    <property type="match status" value="1"/>
</dbReference>
<dbReference type="SMART" id="SM00850">
    <property type="entry name" value="LytTR"/>
    <property type="match status" value="1"/>
</dbReference>
<dbReference type="PANTHER" id="PTHR37299:SF1">
    <property type="entry name" value="STAGE 0 SPORULATION PROTEIN A HOMOLOG"/>
    <property type="match status" value="1"/>
</dbReference>
<dbReference type="PROSITE" id="PS50110">
    <property type="entry name" value="RESPONSE_REGULATORY"/>
    <property type="match status" value="1"/>
</dbReference>
<feature type="modified residue" description="4-aspartylphosphate" evidence="1">
    <location>
        <position position="58"/>
    </location>
</feature>
<dbReference type="InterPro" id="IPR007492">
    <property type="entry name" value="LytTR_DNA-bd_dom"/>
</dbReference>
<dbReference type="Proteomes" id="UP000075606">
    <property type="component" value="Unassembled WGS sequence"/>
</dbReference>
<dbReference type="InterPro" id="IPR046947">
    <property type="entry name" value="LytR-like"/>
</dbReference>
<feature type="domain" description="Response regulatory" evidence="2">
    <location>
        <begin position="6"/>
        <end position="120"/>
    </location>
</feature>
<dbReference type="PROSITE" id="PS50930">
    <property type="entry name" value="HTH_LYTTR"/>
    <property type="match status" value="1"/>
</dbReference>
<comment type="caution">
    <text evidence="4">The sequence shown here is derived from an EMBL/GenBank/DDBJ whole genome shotgun (WGS) entry which is preliminary data.</text>
</comment>
<dbReference type="RefSeq" id="WP_068215861.1">
    <property type="nucleotide sequence ID" value="NZ_CP139724.1"/>
</dbReference>
<protein>
    <recommendedName>
        <fullName evidence="6">Two-component system response regulator</fullName>
    </recommendedName>
</protein>
<sequence length="241" mass="27613">MSNKITAIIVDDEGQARESLRRLLQFISDSVEVVDEVATIMDAAQSIEKNNPDVVFLDIQLDGQLSFELFEVYPDLENKLVVFVTAHDHYAIRAIKLSAFDYILKPVDLDELSDCIKRLNEKLEDNFKPKFDALKSNLHKVEKVAVASRTGIEYVPISDLLFLEASGMYTVFHLQERQVVASKPVKEFEQMLPETFFRSHRGYLVNMKLVEEAKGQELKLVNGQSIPIARSKMNEFKSKWK</sequence>
<dbReference type="SMART" id="SM00448">
    <property type="entry name" value="REC"/>
    <property type="match status" value="1"/>
</dbReference>